<dbReference type="InterPro" id="IPR036322">
    <property type="entry name" value="WD40_repeat_dom_sf"/>
</dbReference>
<dbReference type="PANTHER" id="PTHR19855">
    <property type="entry name" value="WD40 REPEAT PROTEIN 12, 37"/>
    <property type="match status" value="1"/>
</dbReference>
<evidence type="ECO:0000313" key="10">
    <source>
        <dbReference type="EMBL" id="PWN31206.1"/>
    </source>
</evidence>
<evidence type="ECO:0000256" key="3">
    <source>
        <dbReference type="ARBA" id="ARBA00022574"/>
    </source>
</evidence>
<gene>
    <name evidence="6" type="primary">YTM1</name>
    <name evidence="10" type="ORF">FA14DRAFT_162872</name>
</gene>
<keyword evidence="11" id="KW-1185">Reference proteome</keyword>
<dbReference type="InterPro" id="IPR020472">
    <property type="entry name" value="WD40_PAC1"/>
</dbReference>
<dbReference type="AlphaFoldDB" id="A0A316V0Y4"/>
<keyword evidence="3 7" id="KW-0853">WD repeat</keyword>
<dbReference type="Gene3D" id="2.130.10.10">
    <property type="entry name" value="YVTN repeat-like/Quinoprotein amine dehydrogenase"/>
    <property type="match status" value="1"/>
</dbReference>
<reference evidence="10 11" key="1">
    <citation type="journal article" date="2018" name="Mol. Biol. Evol.">
        <title>Broad Genomic Sampling Reveals a Smut Pathogenic Ancestry of the Fungal Clade Ustilaginomycotina.</title>
        <authorList>
            <person name="Kijpornyongpan T."/>
            <person name="Mondo S.J."/>
            <person name="Barry K."/>
            <person name="Sandor L."/>
            <person name="Lee J."/>
            <person name="Lipzen A."/>
            <person name="Pangilinan J."/>
            <person name="LaButti K."/>
            <person name="Hainaut M."/>
            <person name="Henrissat B."/>
            <person name="Grigoriev I.V."/>
            <person name="Spatafora J.W."/>
            <person name="Aime M.C."/>
        </authorList>
    </citation>
    <scope>NUCLEOTIDE SEQUENCE [LARGE SCALE GENOMIC DNA]</scope>
    <source>
        <strain evidence="10 11">MCA 3882</strain>
    </source>
</reference>
<comment type="similarity">
    <text evidence="6">Belongs to the WD repeat WDR12/YTM1 family.</text>
</comment>
<dbReference type="PANTHER" id="PTHR19855:SF11">
    <property type="entry name" value="RIBOSOME BIOGENESIS PROTEIN WDR12"/>
    <property type="match status" value="1"/>
</dbReference>
<evidence type="ECO:0000256" key="1">
    <source>
        <dbReference type="ARBA" id="ARBA00022517"/>
    </source>
</evidence>
<keyword evidence="2 6" id="KW-0698">rRNA processing</keyword>
<dbReference type="SMART" id="SM00320">
    <property type="entry name" value="WD40"/>
    <property type="match status" value="7"/>
</dbReference>
<dbReference type="Proteomes" id="UP000245771">
    <property type="component" value="Unassembled WGS sequence"/>
</dbReference>
<feature type="repeat" description="WD" evidence="7">
    <location>
        <begin position="387"/>
        <end position="423"/>
    </location>
</feature>
<evidence type="ECO:0000259" key="9">
    <source>
        <dbReference type="Pfam" id="PF08154"/>
    </source>
</evidence>
<dbReference type="PRINTS" id="PR00320">
    <property type="entry name" value="GPROTEINBRPT"/>
</dbReference>
<dbReference type="Pfam" id="PF00400">
    <property type="entry name" value="WD40"/>
    <property type="match status" value="4"/>
</dbReference>
<organism evidence="10 11">
    <name type="scientific">Meira miltonrushii</name>
    <dbReference type="NCBI Taxonomy" id="1280837"/>
    <lineage>
        <taxon>Eukaryota</taxon>
        <taxon>Fungi</taxon>
        <taxon>Dikarya</taxon>
        <taxon>Basidiomycota</taxon>
        <taxon>Ustilaginomycotina</taxon>
        <taxon>Exobasidiomycetes</taxon>
        <taxon>Exobasidiales</taxon>
        <taxon>Brachybasidiaceae</taxon>
        <taxon>Meira</taxon>
    </lineage>
</organism>
<comment type="subunit">
    <text evidence="6">Component of the NOP7 complex, composed of ERB1, NOP7 and YTM1. Within the NOP7 complex ERB1 appears to interact directly with NOP7 and YTM1. The NOP7 complex also associates with the 66S pre-ribosome.</text>
</comment>
<evidence type="ECO:0000256" key="6">
    <source>
        <dbReference type="HAMAP-Rule" id="MF_03029"/>
    </source>
</evidence>
<dbReference type="FunCoup" id="A0A316V0Y4">
    <property type="interactions" value="393"/>
</dbReference>
<dbReference type="EMBL" id="KZ819618">
    <property type="protein sequence ID" value="PWN31206.1"/>
    <property type="molecule type" value="Genomic_DNA"/>
</dbReference>
<dbReference type="PROSITE" id="PS50082">
    <property type="entry name" value="WD_REPEATS_2"/>
    <property type="match status" value="1"/>
</dbReference>
<dbReference type="HAMAP" id="MF_03029">
    <property type="entry name" value="WDR12"/>
    <property type="match status" value="1"/>
</dbReference>
<dbReference type="InterPro" id="IPR001680">
    <property type="entry name" value="WD40_rpt"/>
</dbReference>
<dbReference type="GO" id="GO:0005654">
    <property type="term" value="C:nucleoplasm"/>
    <property type="evidence" value="ECO:0007669"/>
    <property type="project" value="UniProtKB-SubCell"/>
</dbReference>
<keyword evidence="5 6" id="KW-0539">Nucleus</keyword>
<dbReference type="InterPro" id="IPR012972">
    <property type="entry name" value="NLE"/>
</dbReference>
<dbReference type="STRING" id="1280837.A0A316V0Y4"/>
<dbReference type="GO" id="GO:0000463">
    <property type="term" value="P:maturation of LSU-rRNA from tricistronic rRNA transcript (SSU-rRNA, 5.8S rRNA, LSU-rRNA)"/>
    <property type="evidence" value="ECO:0007669"/>
    <property type="project" value="UniProtKB-UniRule"/>
</dbReference>
<dbReference type="GO" id="GO:0043021">
    <property type="term" value="F:ribonucleoprotein complex binding"/>
    <property type="evidence" value="ECO:0007669"/>
    <property type="project" value="UniProtKB-UniRule"/>
</dbReference>
<evidence type="ECO:0000256" key="5">
    <source>
        <dbReference type="ARBA" id="ARBA00023242"/>
    </source>
</evidence>
<dbReference type="PROSITE" id="PS50294">
    <property type="entry name" value="WD_REPEATS_REGION"/>
    <property type="match status" value="1"/>
</dbReference>
<evidence type="ECO:0000256" key="4">
    <source>
        <dbReference type="ARBA" id="ARBA00022737"/>
    </source>
</evidence>
<dbReference type="Pfam" id="PF08154">
    <property type="entry name" value="NLE"/>
    <property type="match status" value="1"/>
</dbReference>
<evidence type="ECO:0000256" key="2">
    <source>
        <dbReference type="ARBA" id="ARBA00022552"/>
    </source>
</evidence>
<dbReference type="InterPro" id="IPR028599">
    <property type="entry name" value="WDR12/Ytm1"/>
</dbReference>
<dbReference type="InParanoid" id="A0A316V0Y4"/>
<dbReference type="GO" id="GO:0005730">
    <property type="term" value="C:nucleolus"/>
    <property type="evidence" value="ECO:0007669"/>
    <property type="project" value="UniProtKB-SubCell"/>
</dbReference>
<feature type="domain" description="NLE" evidence="9">
    <location>
        <begin position="21"/>
        <end position="93"/>
    </location>
</feature>
<evidence type="ECO:0000256" key="8">
    <source>
        <dbReference type="SAM" id="MobiDB-lite"/>
    </source>
</evidence>
<keyword evidence="4" id="KW-0677">Repeat</keyword>
<accession>A0A316V0Y4</accession>
<dbReference type="GO" id="GO:0030687">
    <property type="term" value="C:preribosome, large subunit precursor"/>
    <property type="evidence" value="ECO:0007669"/>
    <property type="project" value="UniProtKB-UniRule"/>
</dbReference>
<name>A0A316V0Y4_9BASI</name>
<comment type="subcellular location">
    <subcellularLocation>
        <location evidence="6">Nucleus</location>
        <location evidence="6">Nucleolus</location>
    </subcellularLocation>
    <subcellularLocation>
        <location evidence="6">Nucleus</location>
        <location evidence="6">Nucleoplasm</location>
    </subcellularLocation>
</comment>
<dbReference type="GO" id="GO:0000466">
    <property type="term" value="P:maturation of 5.8S rRNA from tricistronic rRNA transcript (SSU-rRNA, 5.8S rRNA, LSU-rRNA)"/>
    <property type="evidence" value="ECO:0007669"/>
    <property type="project" value="UniProtKB-UniRule"/>
</dbReference>
<dbReference type="InterPro" id="IPR015943">
    <property type="entry name" value="WD40/YVTN_repeat-like_dom_sf"/>
</dbReference>
<keyword evidence="1 6" id="KW-0690">Ribosome biogenesis</keyword>
<proteinExistence type="inferred from homology"/>
<dbReference type="OrthoDB" id="10251381at2759"/>
<dbReference type="SUPFAM" id="SSF50978">
    <property type="entry name" value="WD40 repeat-like"/>
    <property type="match status" value="1"/>
</dbReference>
<sequence>MASSSTGPSGTMVESTPIRQVPIKLRTSQSTLSIPDVPYLVPTTWRRTQLSTLVNRLLQQGVNDEDTAAATKSIPFDFIIDGQLLRVSLDQYLQSKELTEESTLEIEYVRSTLPPTFTAAFEHDDWIGGIDASRKGYFLTSSYDGTLRVYGSSATEKPINTFRPTETASLTNVCWLNDSPSSSRLAVAGMDGALRICNLPTAEAGEEVLPASLESLSYTNAFDTTMPLSSVSVNSIGDTLATAGWDGCVAIWDAAQSGDVDGDDDRTSKRRKGVKGSSVAGKVPSKKPLSLLWHSTPVSGLERMPNTNARLANAVWNEKRSVISAGWDGAVRGWDISTASCTSTKTSDKVILALDAMSGQDLAVTGQMDRTAALWDLRSQTTNISLSFAHSAPVGSVRAHPTSSLLFVSGSYDGLVRLWDTRSPRAPLFSLVRPSGDMQDAEQKKKILALDWDPTGQTVVAGGEDCRLTVHHGHGIGREDSA</sequence>
<feature type="region of interest" description="Disordered" evidence="8">
    <location>
        <begin position="259"/>
        <end position="283"/>
    </location>
</feature>
<evidence type="ECO:0000256" key="7">
    <source>
        <dbReference type="PROSITE-ProRule" id="PRU00221"/>
    </source>
</evidence>
<protein>
    <recommendedName>
        <fullName evidence="6">Ribosome biogenesis protein YTM1</fullName>
    </recommendedName>
</protein>
<evidence type="ECO:0000313" key="11">
    <source>
        <dbReference type="Proteomes" id="UP000245771"/>
    </source>
</evidence>
<comment type="function">
    <text evidence="6">Component of the NOP7 complex, which is required for maturation of the 25S and 5.8S ribosomal RNAs and formation of the 60S ribosome.</text>
</comment>